<gene>
    <name evidence="7" type="ORF">ACEZDJ_09805</name>
</gene>
<comment type="caution">
    <text evidence="7">The sequence shown here is derived from an EMBL/GenBank/DDBJ whole genome shotgun (WGS) entry which is preliminary data.</text>
</comment>
<dbReference type="PIRSF" id="PIRSF016821">
    <property type="entry name" value="HSP15"/>
    <property type="match status" value="1"/>
</dbReference>
<keyword evidence="8" id="KW-1185">Reference proteome</keyword>
<sequence length="134" mass="14779">MTTTPPVPPPGSDPGPVRVDSWIWSVRLTKTRSLAAAACKAGHVRVNGERAKPAQPVRPGDEVRVREGGGYERVVTVARIVRKRVGAPVAAECYVDTSPPRPPREEVVLVAVRDRGAGRPTKRDRRELERLQRY</sequence>
<evidence type="ECO:0000313" key="8">
    <source>
        <dbReference type="Proteomes" id="UP001592528"/>
    </source>
</evidence>
<dbReference type="PROSITE" id="PS50889">
    <property type="entry name" value="S4"/>
    <property type="match status" value="1"/>
</dbReference>
<dbReference type="RefSeq" id="WP_030259687.1">
    <property type="nucleotide sequence ID" value="NZ_JBHEZZ010000004.1"/>
</dbReference>
<evidence type="ECO:0000259" key="6">
    <source>
        <dbReference type="SMART" id="SM00363"/>
    </source>
</evidence>
<evidence type="ECO:0000256" key="2">
    <source>
        <dbReference type="ARBA" id="ARBA00022884"/>
    </source>
</evidence>
<feature type="region of interest" description="Disordered" evidence="5">
    <location>
        <begin position="114"/>
        <end position="134"/>
    </location>
</feature>
<evidence type="ECO:0000313" key="7">
    <source>
        <dbReference type="EMBL" id="MFC1401581.1"/>
    </source>
</evidence>
<comment type="similarity">
    <text evidence="1">Belongs to the HSP15 family.</text>
</comment>
<keyword evidence="3" id="KW-0238">DNA-binding</keyword>
<organism evidence="7 8">
    <name type="scientific">Streptacidiphilus cavernicola</name>
    <dbReference type="NCBI Taxonomy" id="3342716"/>
    <lineage>
        <taxon>Bacteria</taxon>
        <taxon>Bacillati</taxon>
        <taxon>Actinomycetota</taxon>
        <taxon>Actinomycetes</taxon>
        <taxon>Kitasatosporales</taxon>
        <taxon>Streptomycetaceae</taxon>
        <taxon>Streptacidiphilus</taxon>
    </lineage>
</organism>
<keyword evidence="2 4" id="KW-0694">RNA-binding</keyword>
<dbReference type="SUPFAM" id="SSF55174">
    <property type="entry name" value="Alpha-L RNA-binding motif"/>
    <property type="match status" value="1"/>
</dbReference>
<reference evidence="7 8" key="1">
    <citation type="submission" date="2024-09" db="EMBL/GenBank/DDBJ databases">
        <authorList>
            <person name="Lee S.D."/>
        </authorList>
    </citation>
    <scope>NUCLEOTIDE SEQUENCE [LARGE SCALE GENOMIC DNA]</scope>
    <source>
        <strain evidence="7 8">N1-5</strain>
    </source>
</reference>
<dbReference type="InterPro" id="IPR025708">
    <property type="entry name" value="HSP15"/>
</dbReference>
<accession>A0ABV6UJF2</accession>
<dbReference type="InterPro" id="IPR002942">
    <property type="entry name" value="S4_RNA-bd"/>
</dbReference>
<evidence type="ECO:0000256" key="4">
    <source>
        <dbReference type="PROSITE-ProRule" id="PRU00182"/>
    </source>
</evidence>
<feature type="domain" description="RNA-binding S4" evidence="6">
    <location>
        <begin position="17"/>
        <end position="80"/>
    </location>
</feature>
<evidence type="ECO:0000256" key="5">
    <source>
        <dbReference type="SAM" id="MobiDB-lite"/>
    </source>
</evidence>
<evidence type="ECO:0000256" key="3">
    <source>
        <dbReference type="ARBA" id="ARBA00023125"/>
    </source>
</evidence>
<protein>
    <submittedName>
        <fullName evidence="7">RNA-binding S4 domain-containing protein</fullName>
    </submittedName>
</protein>
<dbReference type="SMART" id="SM00363">
    <property type="entry name" value="S4"/>
    <property type="match status" value="1"/>
</dbReference>
<dbReference type="InterPro" id="IPR036986">
    <property type="entry name" value="S4_RNA-bd_sf"/>
</dbReference>
<dbReference type="Pfam" id="PF01479">
    <property type="entry name" value="S4"/>
    <property type="match status" value="1"/>
</dbReference>
<name>A0ABV6UJF2_9ACTN</name>
<evidence type="ECO:0000256" key="1">
    <source>
        <dbReference type="ARBA" id="ARBA00008396"/>
    </source>
</evidence>
<proteinExistence type="inferred from homology"/>
<dbReference type="EMBL" id="JBHEZZ010000004">
    <property type="protein sequence ID" value="MFC1401581.1"/>
    <property type="molecule type" value="Genomic_DNA"/>
</dbReference>
<dbReference type="Proteomes" id="UP001592528">
    <property type="component" value="Unassembled WGS sequence"/>
</dbReference>
<dbReference type="Gene3D" id="3.10.290.10">
    <property type="entry name" value="RNA-binding S4 domain"/>
    <property type="match status" value="1"/>
</dbReference>
<dbReference type="CDD" id="cd00165">
    <property type="entry name" value="S4"/>
    <property type="match status" value="1"/>
</dbReference>
<feature type="compositionally biased region" description="Basic and acidic residues" evidence="5">
    <location>
        <begin position="124"/>
        <end position="134"/>
    </location>
</feature>